<protein>
    <submittedName>
        <fullName evidence="1">Uncharacterized protein</fullName>
    </submittedName>
</protein>
<sequence>MDRRISSACDHASYKMALEFWRHTRIVAGSKDSRSMISNHAARKGPLMADASLKDPISGASLRSKGAARRFTYYSREETKFGGSTILAKNRSGEPSQTTALWTLHLRMVFHIGGRVMMALWWQPLLPKSRIPEVLQRES</sequence>
<dbReference type="AlphaFoldDB" id="A0A4Y2BH74"/>
<organism evidence="1 2">
    <name type="scientific">Araneus ventricosus</name>
    <name type="common">Orbweaver spider</name>
    <name type="synonym">Epeira ventricosa</name>
    <dbReference type="NCBI Taxonomy" id="182803"/>
    <lineage>
        <taxon>Eukaryota</taxon>
        <taxon>Metazoa</taxon>
        <taxon>Ecdysozoa</taxon>
        <taxon>Arthropoda</taxon>
        <taxon>Chelicerata</taxon>
        <taxon>Arachnida</taxon>
        <taxon>Araneae</taxon>
        <taxon>Araneomorphae</taxon>
        <taxon>Entelegynae</taxon>
        <taxon>Araneoidea</taxon>
        <taxon>Araneidae</taxon>
        <taxon>Araneus</taxon>
    </lineage>
</organism>
<dbReference type="EMBL" id="BGPR01000076">
    <property type="protein sequence ID" value="GBL91087.1"/>
    <property type="molecule type" value="Genomic_DNA"/>
</dbReference>
<proteinExistence type="predicted"/>
<gene>
    <name evidence="1" type="ORF">AVEN_184458_1</name>
</gene>
<dbReference type="Proteomes" id="UP000499080">
    <property type="component" value="Unassembled WGS sequence"/>
</dbReference>
<comment type="caution">
    <text evidence="1">The sequence shown here is derived from an EMBL/GenBank/DDBJ whole genome shotgun (WGS) entry which is preliminary data.</text>
</comment>
<name>A0A4Y2BH74_ARAVE</name>
<evidence type="ECO:0000313" key="2">
    <source>
        <dbReference type="Proteomes" id="UP000499080"/>
    </source>
</evidence>
<evidence type="ECO:0000313" key="1">
    <source>
        <dbReference type="EMBL" id="GBL91087.1"/>
    </source>
</evidence>
<keyword evidence="2" id="KW-1185">Reference proteome</keyword>
<accession>A0A4Y2BH74</accession>
<reference evidence="1 2" key="1">
    <citation type="journal article" date="2019" name="Sci. Rep.">
        <title>Orb-weaving spider Araneus ventricosus genome elucidates the spidroin gene catalogue.</title>
        <authorList>
            <person name="Kono N."/>
            <person name="Nakamura H."/>
            <person name="Ohtoshi R."/>
            <person name="Moran D.A.P."/>
            <person name="Shinohara A."/>
            <person name="Yoshida Y."/>
            <person name="Fujiwara M."/>
            <person name="Mori M."/>
            <person name="Tomita M."/>
            <person name="Arakawa K."/>
        </authorList>
    </citation>
    <scope>NUCLEOTIDE SEQUENCE [LARGE SCALE GENOMIC DNA]</scope>
</reference>